<dbReference type="Gene3D" id="3.40.30.10">
    <property type="entry name" value="Glutaredoxin"/>
    <property type="match status" value="1"/>
</dbReference>
<keyword evidence="1" id="KW-1133">Transmembrane helix</keyword>
<keyword evidence="5" id="KW-1185">Reference proteome</keyword>
<evidence type="ECO:0000313" key="6">
    <source>
        <dbReference type="Proteomes" id="UP000472839"/>
    </source>
</evidence>
<evidence type="ECO:0000313" key="5">
    <source>
        <dbReference type="Proteomes" id="UP000461010"/>
    </source>
</evidence>
<evidence type="ECO:0000313" key="4">
    <source>
        <dbReference type="EMBL" id="KAB7886610.1"/>
    </source>
</evidence>
<dbReference type="AlphaFoldDB" id="A0A6L4WN98"/>
<proteinExistence type="predicted"/>
<dbReference type="RefSeq" id="WP_122893455.1">
    <property type="nucleotide sequence ID" value="NZ_WFKI01000080.1"/>
</dbReference>
<evidence type="ECO:0000259" key="2">
    <source>
        <dbReference type="Pfam" id="PF13462"/>
    </source>
</evidence>
<gene>
    <name evidence="4" type="ORF">GBG18_14495</name>
    <name evidence="3" type="ORF">GBG19_15890</name>
</gene>
<evidence type="ECO:0000313" key="3">
    <source>
        <dbReference type="EMBL" id="KAB7884344.1"/>
    </source>
</evidence>
<reference evidence="5 6" key="1">
    <citation type="submission" date="2019-10" db="EMBL/GenBank/DDBJ databases">
        <title>Poseidonibacter ostreae sp. nov., isolated from the gut of the Ostrea denselamellosa.</title>
        <authorList>
            <person name="Choi A."/>
        </authorList>
    </citation>
    <scope>NUCLEOTIDE SEQUENCE [LARGE SCALE GENOMIC DNA]</scope>
    <source>
        <strain evidence="3 6">SJOD-M-33</strain>
        <strain evidence="4 5">SJOD-M-5</strain>
    </source>
</reference>
<protein>
    <submittedName>
        <fullName evidence="3">Thioredoxin domain-containing protein</fullName>
    </submittedName>
</protein>
<dbReference type="Pfam" id="PF13462">
    <property type="entry name" value="Thioredoxin_4"/>
    <property type="match status" value="1"/>
</dbReference>
<dbReference type="Proteomes" id="UP000472839">
    <property type="component" value="Unassembled WGS sequence"/>
</dbReference>
<dbReference type="Proteomes" id="UP000461010">
    <property type="component" value="Unassembled WGS sequence"/>
</dbReference>
<dbReference type="SUPFAM" id="SSF52833">
    <property type="entry name" value="Thioredoxin-like"/>
    <property type="match status" value="1"/>
</dbReference>
<comment type="caution">
    <text evidence="3">The sequence shown here is derived from an EMBL/GenBank/DDBJ whole genome shotgun (WGS) entry which is preliminary data.</text>
</comment>
<feature type="transmembrane region" description="Helical" evidence="1">
    <location>
        <begin position="15"/>
        <end position="35"/>
    </location>
</feature>
<evidence type="ECO:0000256" key="1">
    <source>
        <dbReference type="SAM" id="Phobius"/>
    </source>
</evidence>
<accession>A0A6L4WN98</accession>
<organism evidence="3 6">
    <name type="scientific">Poseidonibacter ostreae</name>
    <dbReference type="NCBI Taxonomy" id="2654171"/>
    <lineage>
        <taxon>Bacteria</taxon>
        <taxon>Pseudomonadati</taxon>
        <taxon>Campylobacterota</taxon>
        <taxon>Epsilonproteobacteria</taxon>
        <taxon>Campylobacterales</taxon>
        <taxon>Arcobacteraceae</taxon>
        <taxon>Poseidonibacter</taxon>
    </lineage>
</organism>
<dbReference type="InterPro" id="IPR012336">
    <property type="entry name" value="Thioredoxin-like_fold"/>
</dbReference>
<sequence>MANKNNNNTVMQNKTMIVISIIILIGIFFGMKYTYNQSQNNKTVTLSENQSVLFKRDSSFTIGPDNAKVQLVEYFDPACETCSQFHPYIKDILEKNKDKIQLVLRYAPLHKDSDKVVVMLEATKKQDMFLESLEASFKTQRNWAGHNGHNLNNLWGTLSDLGLDMDKLLEDMKDPELMKIVIQDIEDGRKLGATKTPSYYVNGKPLQQFGLQNLKDLIQSEMDK</sequence>
<keyword evidence="1" id="KW-0472">Membrane</keyword>
<name>A0A6L4WN98_9BACT</name>
<dbReference type="InterPro" id="IPR036249">
    <property type="entry name" value="Thioredoxin-like_sf"/>
</dbReference>
<keyword evidence="1" id="KW-0812">Transmembrane</keyword>
<dbReference type="EMBL" id="WFKJ01000074">
    <property type="protein sequence ID" value="KAB7886610.1"/>
    <property type="molecule type" value="Genomic_DNA"/>
</dbReference>
<feature type="domain" description="Thioredoxin-like fold" evidence="2">
    <location>
        <begin position="59"/>
        <end position="218"/>
    </location>
</feature>
<dbReference type="EMBL" id="WFKK01000088">
    <property type="protein sequence ID" value="KAB7884344.1"/>
    <property type="molecule type" value="Genomic_DNA"/>
</dbReference>